<evidence type="ECO:0000256" key="1">
    <source>
        <dbReference type="SAM" id="MobiDB-lite"/>
    </source>
</evidence>
<protein>
    <recommendedName>
        <fullName evidence="6">DUF4378 domain-containing protein</fullName>
    </recommendedName>
</protein>
<dbReference type="EMBL" id="CM035429">
    <property type="protein sequence ID" value="KAH7300361.1"/>
    <property type="molecule type" value="Genomic_DNA"/>
</dbReference>
<organism evidence="4 5">
    <name type="scientific">Ceratopteris richardii</name>
    <name type="common">Triangle waterfern</name>
    <dbReference type="NCBI Taxonomy" id="49495"/>
    <lineage>
        <taxon>Eukaryota</taxon>
        <taxon>Viridiplantae</taxon>
        <taxon>Streptophyta</taxon>
        <taxon>Embryophyta</taxon>
        <taxon>Tracheophyta</taxon>
        <taxon>Polypodiopsida</taxon>
        <taxon>Polypodiidae</taxon>
        <taxon>Polypodiales</taxon>
        <taxon>Pteridineae</taxon>
        <taxon>Pteridaceae</taxon>
        <taxon>Parkerioideae</taxon>
        <taxon>Ceratopteris</taxon>
    </lineage>
</organism>
<feature type="region of interest" description="Disordered" evidence="1">
    <location>
        <begin position="274"/>
        <end position="340"/>
    </location>
</feature>
<dbReference type="InterPro" id="IPR032795">
    <property type="entry name" value="DUF3741-assoc"/>
</dbReference>
<dbReference type="Pfam" id="PF14383">
    <property type="entry name" value="VARLMGL"/>
    <property type="match status" value="1"/>
</dbReference>
<feature type="region of interest" description="Disordered" evidence="1">
    <location>
        <begin position="365"/>
        <end position="386"/>
    </location>
</feature>
<evidence type="ECO:0000313" key="4">
    <source>
        <dbReference type="EMBL" id="KAH7300361.1"/>
    </source>
</evidence>
<name>A0A8T2RWW9_CERRI</name>
<proteinExistence type="predicted"/>
<evidence type="ECO:0008006" key="6">
    <source>
        <dbReference type="Google" id="ProtNLM"/>
    </source>
</evidence>
<feature type="domain" description="DUF3741" evidence="3">
    <location>
        <begin position="110"/>
        <end position="128"/>
    </location>
</feature>
<dbReference type="InterPro" id="IPR025486">
    <property type="entry name" value="DUF4378"/>
</dbReference>
<feature type="compositionally biased region" description="Basic and acidic residues" evidence="1">
    <location>
        <begin position="374"/>
        <end position="386"/>
    </location>
</feature>
<sequence>MCDPVPAKQLIPTLSSVSDSSVTDEKPSYKGSCPRALFNIFDWNCHLHGRRLFGPKQSVPGKTDPEQRKETYIEGRVPHPPVVQDENKSTHLGFSPEISFKKDLTPERKKKRSPNVVAKLMGLETMPSPEPFRRQRRPLESQNPNIFRTPDKMCYFASSAVPSIKHRREGVDDSRDCSIRSISTRKNLLLDLSRKYENADVNIHKEHTQNKLCSPIVRSGNPLNMQVRGHFKSSVDARPVSVVSTGDVTQRNIQDEKVAGHKASEPRKLNVGCLSSQTNTADEARSRKGKALVSSHILTNSALKPKAEKNKGDSASTSTDNSNRKLLTRPESYIKPVKNCQSSQEYPKFVRSDVKMKKNFEKKEQINKQLNQREGGKHGSRLSKDKAKMNSCNWDNFQSGRSLSAHSSDANIQDALSTCSSLIRPANVDNARNSSAHETAPTIQHISSSCSTNTANHRRQSHSSKDSSMKCQPKIKAQKTGARVNRACCVSSAKMASGTVQTTAEVVPLYESAESLQHSRNRHQPLDRDNIAQVDSSLTSLDDRFSADESLGARIHDEDENLESSFTAGNNFLHDRNHVQPSLQCDDKYDTGTIPKTCAQEESEILGSSVTFESDILHDRFQYLTSLSCTQLEDEDVPRSLLLSRTASFRSTSQGSLCDEAVSSSSNVLNGSANRCQNICPFSLEDVGDTACSNDIESQKQTVSYSGKSTATILKELLLALKPSTKAVRPDEASSMEDSCMNCSTVDCKKKCTQQYSFLTYSADGDFHPNNIQAPLVRVCDVKHTLRECNDICWQDTTPRTSNMKEGEPYEGDNSRCLVKNLCYRGMGTRNNHWLQATVSEEYYIRHVLSSANVCPGTVMSARLLCSDNLIEPGLFDEIEDSSCHQWQWGVKNEHEADNHACDSEKESNGCLYATAARINRKLVFECIREALMLDMGISEQESMHIDLPAIDAPSYNLCSQHVHRQINIWKGMACGLNVDDVIEKDMNSGTGRWQAFPCEFYSICKEIETEILKELIDELLYEFNHQILGNRKCQVPIKARKEKYLWK</sequence>
<dbReference type="PANTHER" id="PTHR21726">
    <property type="entry name" value="PHOSPHATIDYLINOSITOL N-ACETYLGLUCOSAMINYLTRANSFERASE SUBUNIT P DOWN SYNDROME CRITICAL REGION PROTEIN 5 -RELATED"/>
    <property type="match status" value="1"/>
</dbReference>
<dbReference type="Pfam" id="PF14309">
    <property type="entry name" value="DUF4378"/>
    <property type="match status" value="1"/>
</dbReference>
<evidence type="ECO:0000313" key="5">
    <source>
        <dbReference type="Proteomes" id="UP000825935"/>
    </source>
</evidence>
<gene>
    <name evidence="4" type="ORF">KP509_24G058500</name>
</gene>
<reference evidence="4" key="1">
    <citation type="submission" date="2021-08" db="EMBL/GenBank/DDBJ databases">
        <title>WGS assembly of Ceratopteris richardii.</title>
        <authorList>
            <person name="Marchant D.B."/>
            <person name="Chen G."/>
            <person name="Jenkins J."/>
            <person name="Shu S."/>
            <person name="Leebens-Mack J."/>
            <person name="Grimwood J."/>
            <person name="Schmutz J."/>
            <person name="Soltis P."/>
            <person name="Soltis D."/>
            <person name="Chen Z.-H."/>
        </authorList>
    </citation>
    <scope>NUCLEOTIDE SEQUENCE</scope>
    <source>
        <strain evidence="4">Whitten #5841</strain>
        <tissue evidence="4">Leaf</tissue>
    </source>
</reference>
<feature type="region of interest" description="Disordered" evidence="1">
    <location>
        <begin position="432"/>
        <end position="477"/>
    </location>
</feature>
<dbReference type="Proteomes" id="UP000825935">
    <property type="component" value="Chromosome 24"/>
</dbReference>
<keyword evidence="5" id="KW-1185">Reference proteome</keyword>
<evidence type="ECO:0000259" key="3">
    <source>
        <dbReference type="Pfam" id="PF14383"/>
    </source>
</evidence>
<feature type="domain" description="DUF4378" evidence="2">
    <location>
        <begin position="843"/>
        <end position="1019"/>
    </location>
</feature>
<feature type="compositionally biased region" description="Polar residues" evidence="1">
    <location>
        <begin position="432"/>
        <end position="455"/>
    </location>
</feature>
<dbReference type="OrthoDB" id="1928505at2759"/>
<dbReference type="OMA" id="CREINDW"/>
<feature type="region of interest" description="Disordered" evidence="1">
    <location>
        <begin position="52"/>
        <end position="113"/>
    </location>
</feature>
<dbReference type="AlphaFoldDB" id="A0A8T2RWW9"/>
<feature type="compositionally biased region" description="Polar residues" evidence="1">
    <location>
        <begin position="313"/>
        <end position="325"/>
    </location>
</feature>
<evidence type="ECO:0000259" key="2">
    <source>
        <dbReference type="Pfam" id="PF14309"/>
    </source>
</evidence>
<accession>A0A8T2RWW9</accession>
<dbReference type="PANTHER" id="PTHR21726:SF61">
    <property type="entry name" value="DNAA INITIATOR-ASSOCIATING PROTEIN"/>
    <property type="match status" value="1"/>
</dbReference>
<comment type="caution">
    <text evidence="4">The sequence shown here is derived from an EMBL/GenBank/DDBJ whole genome shotgun (WGS) entry which is preliminary data.</text>
</comment>
<feature type="compositionally biased region" description="Basic and acidic residues" evidence="1">
    <location>
        <begin position="63"/>
        <end position="77"/>
    </location>
</feature>